<dbReference type="InterPro" id="IPR016516">
    <property type="entry name" value="UCP07580"/>
</dbReference>
<dbReference type="Proteomes" id="UP000308707">
    <property type="component" value="Unassembled WGS sequence"/>
</dbReference>
<keyword evidence="2" id="KW-0378">Hydrolase</keyword>
<keyword evidence="1" id="KW-0812">Transmembrane</keyword>
<evidence type="ECO:0000256" key="1">
    <source>
        <dbReference type="SAM" id="Phobius"/>
    </source>
</evidence>
<accession>A0A4U5JUN3</accession>
<keyword evidence="1" id="KW-0472">Membrane</keyword>
<protein>
    <submittedName>
        <fullName evidence="2">Metal-dependent hydrolase</fullName>
    </submittedName>
</protein>
<feature type="transmembrane region" description="Helical" evidence="1">
    <location>
        <begin position="189"/>
        <end position="212"/>
    </location>
</feature>
<dbReference type="PANTHER" id="PTHR39456">
    <property type="entry name" value="METAL-DEPENDENT HYDROLASE"/>
    <property type="match status" value="1"/>
</dbReference>
<dbReference type="EMBL" id="SZUA01000001">
    <property type="protein sequence ID" value="TKR33255.1"/>
    <property type="molecule type" value="Genomic_DNA"/>
</dbReference>
<gene>
    <name evidence="2" type="ORF">FCE95_02805</name>
</gene>
<dbReference type="RefSeq" id="WP_137265465.1">
    <property type="nucleotide sequence ID" value="NZ_SZUA01000001.1"/>
</dbReference>
<comment type="caution">
    <text evidence="2">The sequence shown here is derived from an EMBL/GenBank/DDBJ whole genome shotgun (WGS) entry which is preliminary data.</text>
</comment>
<organism evidence="2 3">
    <name type="scientific">Luteimonas gilva</name>
    <dbReference type="NCBI Taxonomy" id="2572684"/>
    <lineage>
        <taxon>Bacteria</taxon>
        <taxon>Pseudomonadati</taxon>
        <taxon>Pseudomonadota</taxon>
        <taxon>Gammaproteobacteria</taxon>
        <taxon>Lysobacterales</taxon>
        <taxon>Lysobacteraceae</taxon>
        <taxon>Luteimonas</taxon>
    </lineage>
</organism>
<reference evidence="2 3" key="1">
    <citation type="submission" date="2019-04" db="EMBL/GenBank/DDBJ databases">
        <title>Reference strain of H23.</title>
        <authorList>
            <person name="Luo X."/>
        </authorList>
    </citation>
    <scope>NUCLEOTIDE SEQUENCE [LARGE SCALE GENOMIC DNA]</scope>
    <source>
        <strain evidence="2 3">H23</strain>
    </source>
</reference>
<dbReference type="Pfam" id="PF10118">
    <property type="entry name" value="Metal_hydrol"/>
    <property type="match status" value="1"/>
</dbReference>
<evidence type="ECO:0000313" key="2">
    <source>
        <dbReference type="EMBL" id="TKR33255.1"/>
    </source>
</evidence>
<dbReference type="PIRSF" id="PIRSF007580">
    <property type="entry name" value="UCP07580"/>
    <property type="match status" value="1"/>
</dbReference>
<proteinExistence type="predicted"/>
<dbReference type="GO" id="GO:0016787">
    <property type="term" value="F:hydrolase activity"/>
    <property type="evidence" value="ECO:0007669"/>
    <property type="project" value="UniProtKB-KW"/>
</dbReference>
<keyword evidence="3" id="KW-1185">Reference proteome</keyword>
<keyword evidence="1" id="KW-1133">Transmembrane helix</keyword>
<dbReference type="OrthoDB" id="4760165at2"/>
<name>A0A4U5JUN3_9GAMM</name>
<sequence length="287" mass="33039">MRSTDAGPGQLQPRRFLPEFACDTPRHWCGGDPALTHILNAYTLLVPGNEGYFIRGMKRALPLLADPCRRRLATEFMQQEGMHGAAHYRYWRVLENQGYRISGFRSRTDAFLYKTLEPMTPFKLRLSMIACVEHINAYIGHEFLAQRILEPAHPELRALFEWHFAEEIEHKHVTYDLLAAIAPGYALRLLGATMVLPMFYGLIGLGAICLLWQDRHLFKPGTWWALGRHLFWRDRMVWRTLKHCLAYLRPGFHPWQLDDAGLAAEVIARYSAPGSARLRETLATAEI</sequence>
<dbReference type="AlphaFoldDB" id="A0A4U5JUN3"/>
<evidence type="ECO:0000313" key="3">
    <source>
        <dbReference type="Proteomes" id="UP000308707"/>
    </source>
</evidence>
<dbReference type="PANTHER" id="PTHR39456:SF1">
    <property type="entry name" value="METAL-DEPENDENT HYDROLASE"/>
    <property type="match status" value="1"/>
</dbReference>